<evidence type="ECO:0000256" key="1">
    <source>
        <dbReference type="SAM" id="MobiDB-lite"/>
    </source>
</evidence>
<reference evidence="2 3" key="1">
    <citation type="submission" date="2018-11" db="EMBL/GenBank/DDBJ databases">
        <authorList>
            <consortium name="Pathogen Informatics"/>
        </authorList>
    </citation>
    <scope>NUCLEOTIDE SEQUENCE [LARGE SCALE GENOMIC DNA]</scope>
    <source>
        <strain>Denwood</strain>
        <strain evidence="3">Zambia</strain>
    </source>
</reference>
<dbReference type="AlphaFoldDB" id="A0A3P8J770"/>
<dbReference type="Proteomes" id="UP000269396">
    <property type="component" value="Unassembled WGS sequence"/>
</dbReference>
<keyword evidence="3" id="KW-1185">Reference proteome</keyword>
<evidence type="ECO:0000313" key="2">
    <source>
        <dbReference type="EMBL" id="VDP65723.1"/>
    </source>
</evidence>
<proteinExistence type="predicted"/>
<sequence>MTPALPPPLVPSNSKRAIPHRRSGLSTVSIDIPGCLNVKQGSDNKHKSKQ</sequence>
<feature type="compositionally biased region" description="Pro residues" evidence="1">
    <location>
        <begin position="1"/>
        <end position="10"/>
    </location>
</feature>
<name>A0A3P8J770_9TREM</name>
<protein>
    <submittedName>
        <fullName evidence="2">Uncharacterized protein</fullName>
    </submittedName>
</protein>
<evidence type="ECO:0000313" key="3">
    <source>
        <dbReference type="Proteomes" id="UP000269396"/>
    </source>
</evidence>
<feature type="region of interest" description="Disordered" evidence="1">
    <location>
        <begin position="1"/>
        <end position="27"/>
    </location>
</feature>
<dbReference type="EMBL" id="UZAL01034587">
    <property type="protein sequence ID" value="VDP65723.1"/>
    <property type="molecule type" value="Genomic_DNA"/>
</dbReference>
<accession>A0A3P8J770</accession>
<organism evidence="2 3">
    <name type="scientific">Schistosoma mattheei</name>
    <dbReference type="NCBI Taxonomy" id="31246"/>
    <lineage>
        <taxon>Eukaryota</taxon>
        <taxon>Metazoa</taxon>
        <taxon>Spiralia</taxon>
        <taxon>Lophotrochozoa</taxon>
        <taxon>Platyhelminthes</taxon>
        <taxon>Trematoda</taxon>
        <taxon>Digenea</taxon>
        <taxon>Strigeidida</taxon>
        <taxon>Schistosomatoidea</taxon>
        <taxon>Schistosomatidae</taxon>
        <taxon>Schistosoma</taxon>
    </lineage>
</organism>
<gene>
    <name evidence="2" type="ORF">SMTD_LOCUS14390</name>
</gene>